<organism evidence="2 3">
    <name type="scientific">Rhododendron simsii</name>
    <name type="common">Sims's rhododendron</name>
    <dbReference type="NCBI Taxonomy" id="118357"/>
    <lineage>
        <taxon>Eukaryota</taxon>
        <taxon>Viridiplantae</taxon>
        <taxon>Streptophyta</taxon>
        <taxon>Embryophyta</taxon>
        <taxon>Tracheophyta</taxon>
        <taxon>Spermatophyta</taxon>
        <taxon>Magnoliopsida</taxon>
        <taxon>eudicotyledons</taxon>
        <taxon>Gunneridae</taxon>
        <taxon>Pentapetalae</taxon>
        <taxon>asterids</taxon>
        <taxon>Ericales</taxon>
        <taxon>Ericaceae</taxon>
        <taxon>Ericoideae</taxon>
        <taxon>Rhodoreae</taxon>
        <taxon>Rhododendron</taxon>
    </lineage>
</organism>
<sequence>MRNTAAVRVETAATTPASKILTSTPLIVASPSTRASAASKCTCILLSPSTYASATGVAKQRRVRGPTRGKRIRRIIVENKGEKISAYVAPEMKVFCGMNANKVVSERGTQIRWICPIQGFYPSWNNVDSTLKDAIIQAVRADHSGGIGNEGNDDDGNGNEPNNNEGNGNEGRKKLDFCDLYEASHRLRDTKEWIDPKCQEKHQRREREEEKTRREEEQKQREEEQRRREEEREEEKRRWEETQRRQDEERSILLKEMDVFKSFMSQLQNGERGNMGAR</sequence>
<protein>
    <submittedName>
        <fullName evidence="2">Uncharacterized protein</fullName>
    </submittedName>
</protein>
<feature type="region of interest" description="Disordered" evidence="1">
    <location>
        <begin position="143"/>
        <end position="173"/>
    </location>
</feature>
<accession>A0A834GWE2</accession>
<keyword evidence="3" id="KW-1185">Reference proteome</keyword>
<reference evidence="2" key="1">
    <citation type="submission" date="2019-11" db="EMBL/GenBank/DDBJ databases">
        <authorList>
            <person name="Liu Y."/>
            <person name="Hou J."/>
            <person name="Li T.-Q."/>
            <person name="Guan C.-H."/>
            <person name="Wu X."/>
            <person name="Wu H.-Z."/>
            <person name="Ling F."/>
            <person name="Zhang R."/>
            <person name="Shi X.-G."/>
            <person name="Ren J.-P."/>
            <person name="Chen E.-F."/>
            <person name="Sun J.-M."/>
        </authorList>
    </citation>
    <scope>NUCLEOTIDE SEQUENCE</scope>
    <source>
        <strain evidence="2">Adult_tree_wgs_1</strain>
        <tissue evidence="2">Leaves</tissue>
    </source>
</reference>
<evidence type="ECO:0000313" key="3">
    <source>
        <dbReference type="Proteomes" id="UP000626092"/>
    </source>
</evidence>
<gene>
    <name evidence="2" type="ORF">RHSIM_Rhsim05G0127300</name>
</gene>
<comment type="caution">
    <text evidence="2">The sequence shown here is derived from an EMBL/GenBank/DDBJ whole genome shotgun (WGS) entry which is preliminary data.</text>
</comment>
<dbReference type="EMBL" id="WJXA01000005">
    <property type="protein sequence ID" value="KAF7142396.1"/>
    <property type="molecule type" value="Genomic_DNA"/>
</dbReference>
<proteinExistence type="predicted"/>
<dbReference type="AlphaFoldDB" id="A0A834GWE2"/>
<evidence type="ECO:0000313" key="2">
    <source>
        <dbReference type="EMBL" id="KAF7142396.1"/>
    </source>
</evidence>
<evidence type="ECO:0000256" key="1">
    <source>
        <dbReference type="SAM" id="MobiDB-lite"/>
    </source>
</evidence>
<dbReference type="Proteomes" id="UP000626092">
    <property type="component" value="Unassembled WGS sequence"/>
</dbReference>
<name>A0A834GWE2_RHOSS</name>
<feature type="region of interest" description="Disordered" evidence="1">
    <location>
        <begin position="199"/>
        <end position="250"/>
    </location>
</feature>
<feature type="compositionally biased region" description="Low complexity" evidence="1">
    <location>
        <begin position="158"/>
        <end position="167"/>
    </location>
</feature>